<dbReference type="Gene3D" id="3.40.50.2300">
    <property type="match status" value="2"/>
</dbReference>
<evidence type="ECO:0000313" key="7">
    <source>
        <dbReference type="Proteomes" id="UP000032266"/>
    </source>
</evidence>
<dbReference type="AlphaFoldDB" id="A0A0C5VGK4"/>
<keyword evidence="7" id="KW-1185">Reference proteome</keyword>
<organism evidence="6 7">
    <name type="scientific">Gynuella sunshinyii YC6258</name>
    <dbReference type="NCBI Taxonomy" id="1445510"/>
    <lineage>
        <taxon>Bacteria</taxon>
        <taxon>Pseudomonadati</taxon>
        <taxon>Pseudomonadota</taxon>
        <taxon>Gammaproteobacteria</taxon>
        <taxon>Oceanospirillales</taxon>
        <taxon>Saccharospirillaceae</taxon>
        <taxon>Gynuella</taxon>
    </lineage>
</organism>
<evidence type="ECO:0000256" key="1">
    <source>
        <dbReference type="ARBA" id="ARBA00012528"/>
    </source>
</evidence>
<dbReference type="NCBIfam" id="TIGR00254">
    <property type="entry name" value="GGDEF"/>
    <property type="match status" value="1"/>
</dbReference>
<evidence type="ECO:0000259" key="4">
    <source>
        <dbReference type="PROSITE" id="PS50110"/>
    </source>
</evidence>
<evidence type="ECO:0000259" key="5">
    <source>
        <dbReference type="PROSITE" id="PS50887"/>
    </source>
</evidence>
<feature type="modified residue" description="4-aspartylphosphate" evidence="3">
    <location>
        <position position="55"/>
    </location>
</feature>
<dbReference type="PROSITE" id="PS50110">
    <property type="entry name" value="RESPONSE_REGULATORY"/>
    <property type="match status" value="2"/>
</dbReference>
<keyword evidence="3" id="KW-0597">Phosphoprotein</keyword>
<dbReference type="InterPro" id="IPR011006">
    <property type="entry name" value="CheY-like_superfamily"/>
</dbReference>
<sequence>MSYVLLVDDSPVILKILRHLATRIDHHDAVAAASLSQAKQIYQQNPDSCFAAVVDLTLPDASSADIVDYFVNARVPTIVLTGNFDEKLQNQLIQKGIVDYVRKEGRYSYEYAIDLVNRLSRNLRTRVLVVEDSKAVRSHIRHLLQTQLFEVLEAGNGLEALKVLKQHPDIRLLITDYQMPEMDGFELVLTLRHKLDRQDMVIIGLSSTEEANTSTRFIKNGANDFLSKPFNSEEFHCRINRNMDNLYLLERVQAMAYEDDLTGLPNRRWFYEHAEPALALTNQHHKPFCLALLSLDDYQALNDAYGRDLGDQLLTFFALELRESFPKQILARTGVEEFTIVFPGQDQEQCGELLNRFKQHIAVQAIEHGEEEIFITFTAGIASQPANSLDNFLLRANNCLLEAKRAGSNMIFGEE</sequence>
<dbReference type="Pfam" id="PF00072">
    <property type="entry name" value="Response_reg"/>
    <property type="match status" value="2"/>
</dbReference>
<dbReference type="PROSITE" id="PS50887">
    <property type="entry name" value="GGDEF"/>
    <property type="match status" value="1"/>
</dbReference>
<dbReference type="CDD" id="cd17544">
    <property type="entry name" value="REC_2_GGDEF"/>
    <property type="match status" value="1"/>
</dbReference>
<dbReference type="GO" id="GO:1902201">
    <property type="term" value="P:negative regulation of bacterial-type flagellum-dependent cell motility"/>
    <property type="evidence" value="ECO:0007669"/>
    <property type="project" value="TreeGrafter"/>
</dbReference>
<dbReference type="OrthoDB" id="9812260at2"/>
<dbReference type="CDD" id="cd01949">
    <property type="entry name" value="GGDEF"/>
    <property type="match status" value="1"/>
</dbReference>
<gene>
    <name evidence="6" type="ORF">YC6258_01268</name>
</gene>
<protein>
    <recommendedName>
        <fullName evidence="1">diguanylate cyclase</fullName>
        <ecNumber evidence="1">2.7.7.65</ecNumber>
    </recommendedName>
</protein>
<dbReference type="SMART" id="SM00267">
    <property type="entry name" value="GGDEF"/>
    <property type="match status" value="1"/>
</dbReference>
<dbReference type="EC" id="2.7.7.65" evidence="1"/>
<dbReference type="InterPro" id="IPR029787">
    <property type="entry name" value="Nucleotide_cyclase"/>
</dbReference>
<dbReference type="GO" id="GO:0005886">
    <property type="term" value="C:plasma membrane"/>
    <property type="evidence" value="ECO:0007669"/>
    <property type="project" value="TreeGrafter"/>
</dbReference>
<dbReference type="GO" id="GO:0000160">
    <property type="term" value="P:phosphorelay signal transduction system"/>
    <property type="evidence" value="ECO:0007669"/>
    <property type="project" value="InterPro"/>
</dbReference>
<feature type="domain" description="Response regulatory" evidence="4">
    <location>
        <begin position="3"/>
        <end position="118"/>
    </location>
</feature>
<dbReference type="SUPFAM" id="SSF52172">
    <property type="entry name" value="CheY-like"/>
    <property type="match status" value="2"/>
</dbReference>
<dbReference type="SMART" id="SM00448">
    <property type="entry name" value="REC"/>
    <property type="match status" value="2"/>
</dbReference>
<dbReference type="InterPro" id="IPR050469">
    <property type="entry name" value="Diguanylate_Cyclase"/>
</dbReference>
<dbReference type="PANTHER" id="PTHR45138">
    <property type="entry name" value="REGULATORY COMPONENTS OF SENSORY TRANSDUCTION SYSTEM"/>
    <property type="match status" value="1"/>
</dbReference>
<reference evidence="6 7" key="1">
    <citation type="submission" date="2014-01" db="EMBL/GenBank/DDBJ databases">
        <title>Full genme sequencing of cellulolytic bacterium Gynuella sunshinyii YC6258T gen. nov., sp. nov.</title>
        <authorList>
            <person name="Khan H."/>
            <person name="Chung E.J."/>
            <person name="Chung Y.R."/>
        </authorList>
    </citation>
    <scope>NUCLEOTIDE SEQUENCE [LARGE SCALE GENOMIC DNA]</scope>
    <source>
        <strain evidence="6 7">YC6258</strain>
    </source>
</reference>
<dbReference type="InterPro" id="IPR043128">
    <property type="entry name" value="Rev_trsase/Diguanyl_cyclase"/>
</dbReference>
<accession>A0A0C5VGK4</accession>
<dbReference type="GO" id="GO:0043709">
    <property type="term" value="P:cell adhesion involved in single-species biofilm formation"/>
    <property type="evidence" value="ECO:0007669"/>
    <property type="project" value="TreeGrafter"/>
</dbReference>
<dbReference type="Pfam" id="PF00990">
    <property type="entry name" value="GGDEF"/>
    <property type="match status" value="1"/>
</dbReference>
<evidence type="ECO:0000256" key="3">
    <source>
        <dbReference type="PROSITE-ProRule" id="PRU00169"/>
    </source>
</evidence>
<dbReference type="EMBL" id="CP007142">
    <property type="protein sequence ID" value="AJQ93316.1"/>
    <property type="molecule type" value="Genomic_DNA"/>
</dbReference>
<dbReference type="InterPro" id="IPR001789">
    <property type="entry name" value="Sig_transdc_resp-reg_receiver"/>
</dbReference>
<dbReference type="InterPro" id="IPR000160">
    <property type="entry name" value="GGDEF_dom"/>
</dbReference>
<name>A0A0C5VGK4_9GAMM</name>
<dbReference type="PANTHER" id="PTHR45138:SF9">
    <property type="entry name" value="DIGUANYLATE CYCLASE DGCM-RELATED"/>
    <property type="match status" value="1"/>
</dbReference>
<proteinExistence type="predicted"/>
<dbReference type="Proteomes" id="UP000032266">
    <property type="component" value="Chromosome"/>
</dbReference>
<evidence type="ECO:0000256" key="2">
    <source>
        <dbReference type="ARBA" id="ARBA00034247"/>
    </source>
</evidence>
<dbReference type="RefSeq" id="WP_044616151.1">
    <property type="nucleotide sequence ID" value="NZ_CP007142.1"/>
</dbReference>
<dbReference type="HOGENOM" id="CLU_000445_11_28_6"/>
<comment type="catalytic activity">
    <reaction evidence="2">
        <text>2 GTP = 3',3'-c-di-GMP + 2 diphosphate</text>
        <dbReference type="Rhea" id="RHEA:24898"/>
        <dbReference type="ChEBI" id="CHEBI:33019"/>
        <dbReference type="ChEBI" id="CHEBI:37565"/>
        <dbReference type="ChEBI" id="CHEBI:58805"/>
        <dbReference type="EC" id="2.7.7.65"/>
    </reaction>
</comment>
<dbReference type="GO" id="GO:0052621">
    <property type="term" value="F:diguanylate cyclase activity"/>
    <property type="evidence" value="ECO:0007669"/>
    <property type="project" value="UniProtKB-EC"/>
</dbReference>
<feature type="domain" description="Response regulatory" evidence="4">
    <location>
        <begin position="126"/>
        <end position="243"/>
    </location>
</feature>
<evidence type="ECO:0000313" key="6">
    <source>
        <dbReference type="EMBL" id="AJQ93316.1"/>
    </source>
</evidence>
<dbReference type="SUPFAM" id="SSF55073">
    <property type="entry name" value="Nucleotide cyclase"/>
    <property type="match status" value="1"/>
</dbReference>
<feature type="modified residue" description="4-aspartylphosphate" evidence="3">
    <location>
        <position position="176"/>
    </location>
</feature>
<dbReference type="Gene3D" id="3.30.70.270">
    <property type="match status" value="1"/>
</dbReference>
<dbReference type="STRING" id="1445510.YC6258_01268"/>
<feature type="domain" description="GGDEF" evidence="5">
    <location>
        <begin position="286"/>
        <end position="415"/>
    </location>
</feature>
<dbReference type="KEGG" id="gsn:YC6258_01268"/>